<dbReference type="Proteomes" id="UP001060085">
    <property type="component" value="Linkage Group LG02"/>
</dbReference>
<dbReference type="EMBL" id="CM044702">
    <property type="protein sequence ID" value="KAI5679435.1"/>
    <property type="molecule type" value="Genomic_DNA"/>
</dbReference>
<evidence type="ECO:0000313" key="2">
    <source>
        <dbReference type="Proteomes" id="UP001060085"/>
    </source>
</evidence>
<name>A0ACC0C3G1_CATRO</name>
<protein>
    <submittedName>
        <fullName evidence="1">Uncharacterized protein</fullName>
    </submittedName>
</protein>
<sequence length="431" mass="47521">MAHNILSADVPFPSWPNLGGLNRCNPIRPKYQPFGTLEDSESDRRNPQELQNQVSSPFSGLTLQPHLADSLSSTGVRASLISSSLYYSSLYSSSSSSFLTHPPTHMAELQPPDGTIFADPPSTTAIATTSATPPTQSSPPPTENPTSTANISNPINQGPSLAPKRQRRPSVRLGEIGEQSYDHSHSHSRRSKTWRFHKDPSLAAKTSKTRPLTNLVNSGDANRHENLENNDENHNYGFDLGGKKAKSRKPTKRARTNWASAAAKSEAAASNGGGIIENDTIFRDENHENDDFREFGPEGSESPIREQSPVHSAGNQNMGLQFWDRRAMRARLSHSESLDRHDNNDNINLNNTVNGIHNEMNSGDENRNGGVRDWLIGLGLGRYAPVFEIHEVDDEVLPMLTLEDLKDMGINAVGSRRKMYDAILKLRKGFS</sequence>
<accession>A0ACC0C3G1</accession>
<evidence type="ECO:0000313" key="1">
    <source>
        <dbReference type="EMBL" id="KAI5679435.1"/>
    </source>
</evidence>
<organism evidence="1 2">
    <name type="scientific">Catharanthus roseus</name>
    <name type="common">Madagascar periwinkle</name>
    <name type="synonym">Vinca rosea</name>
    <dbReference type="NCBI Taxonomy" id="4058"/>
    <lineage>
        <taxon>Eukaryota</taxon>
        <taxon>Viridiplantae</taxon>
        <taxon>Streptophyta</taxon>
        <taxon>Embryophyta</taxon>
        <taxon>Tracheophyta</taxon>
        <taxon>Spermatophyta</taxon>
        <taxon>Magnoliopsida</taxon>
        <taxon>eudicotyledons</taxon>
        <taxon>Gunneridae</taxon>
        <taxon>Pentapetalae</taxon>
        <taxon>asterids</taxon>
        <taxon>lamiids</taxon>
        <taxon>Gentianales</taxon>
        <taxon>Apocynaceae</taxon>
        <taxon>Rauvolfioideae</taxon>
        <taxon>Vinceae</taxon>
        <taxon>Catharanthinae</taxon>
        <taxon>Catharanthus</taxon>
    </lineage>
</organism>
<proteinExistence type="predicted"/>
<comment type="caution">
    <text evidence="1">The sequence shown here is derived from an EMBL/GenBank/DDBJ whole genome shotgun (WGS) entry which is preliminary data.</text>
</comment>
<reference evidence="2" key="1">
    <citation type="journal article" date="2023" name="Nat. Plants">
        <title>Single-cell RNA sequencing provides a high-resolution roadmap for understanding the multicellular compartmentation of specialized metabolism.</title>
        <authorList>
            <person name="Sun S."/>
            <person name="Shen X."/>
            <person name="Li Y."/>
            <person name="Li Y."/>
            <person name="Wang S."/>
            <person name="Li R."/>
            <person name="Zhang H."/>
            <person name="Shen G."/>
            <person name="Guo B."/>
            <person name="Wei J."/>
            <person name="Xu J."/>
            <person name="St-Pierre B."/>
            <person name="Chen S."/>
            <person name="Sun C."/>
        </authorList>
    </citation>
    <scope>NUCLEOTIDE SEQUENCE [LARGE SCALE GENOMIC DNA]</scope>
</reference>
<gene>
    <name evidence="1" type="ORF">M9H77_10385</name>
</gene>
<keyword evidence="2" id="KW-1185">Reference proteome</keyword>